<reference evidence="3" key="1">
    <citation type="submission" date="2016-10" db="EMBL/GenBank/DDBJ databases">
        <authorList>
            <person name="Varghese N."/>
            <person name="Submissions S."/>
        </authorList>
    </citation>
    <scope>NUCLEOTIDE SEQUENCE [LARGE SCALE GENOMIC DNA]</scope>
    <source>
        <strain evidence="3">DSM 44654</strain>
    </source>
</reference>
<evidence type="ECO:0000256" key="1">
    <source>
        <dbReference type="SAM" id="MobiDB-lite"/>
    </source>
</evidence>
<accession>A0A1H5QY52</accession>
<feature type="compositionally biased region" description="Low complexity" evidence="1">
    <location>
        <begin position="78"/>
        <end position="96"/>
    </location>
</feature>
<name>A0A1H5QY52_9PSEU</name>
<feature type="compositionally biased region" description="Basic and acidic residues" evidence="1">
    <location>
        <begin position="128"/>
        <end position="146"/>
    </location>
</feature>
<dbReference type="AlphaFoldDB" id="A0A1H5QY52"/>
<sequence length="250" mass="26864">MWTPLRRLRTKSRKIVVHKEVSPWCGRIAHSANGSPSSDDADSVHTPPTGDPQSIHTVVHVDSTGCPHSVHSTSRSLGRANRTPPRTPRPWGRNPPHLGTTVGTTRPGCGRIGGCPKPSTDAPSCPQDCHHGSPHARERSDLRERAQSTQSTTLTTATAFRSLLRENKTKTGDGRSWGQPRERVGKSTNSRGGRGDGGPRDGLTWTPAPGPRSGRSSGRADRPEGAAGHCPARTRPGPSHERSVVERMRA</sequence>
<protein>
    <submittedName>
        <fullName evidence="2">Uncharacterized protein</fullName>
    </submittedName>
</protein>
<dbReference type="STRING" id="218821.SAMN05421837_10515"/>
<evidence type="ECO:0000313" key="3">
    <source>
        <dbReference type="Proteomes" id="UP000198878"/>
    </source>
</evidence>
<evidence type="ECO:0000313" key="2">
    <source>
        <dbReference type="EMBL" id="SEF30117.1"/>
    </source>
</evidence>
<proteinExistence type="predicted"/>
<keyword evidence="3" id="KW-1185">Reference proteome</keyword>
<feature type="region of interest" description="Disordered" evidence="1">
    <location>
        <begin position="27"/>
        <end position="250"/>
    </location>
</feature>
<feature type="compositionally biased region" description="Basic and acidic residues" evidence="1">
    <location>
        <begin position="163"/>
        <end position="173"/>
    </location>
</feature>
<feature type="compositionally biased region" description="Basic and acidic residues" evidence="1">
    <location>
        <begin position="238"/>
        <end position="250"/>
    </location>
</feature>
<organism evidence="2 3">
    <name type="scientific">Amycolatopsis pretoriensis</name>
    <dbReference type="NCBI Taxonomy" id="218821"/>
    <lineage>
        <taxon>Bacteria</taxon>
        <taxon>Bacillati</taxon>
        <taxon>Actinomycetota</taxon>
        <taxon>Actinomycetes</taxon>
        <taxon>Pseudonocardiales</taxon>
        <taxon>Pseudonocardiaceae</taxon>
        <taxon>Amycolatopsis</taxon>
    </lineage>
</organism>
<dbReference type="Proteomes" id="UP000198878">
    <property type="component" value="Unassembled WGS sequence"/>
</dbReference>
<feature type="compositionally biased region" description="Low complexity" evidence="1">
    <location>
        <begin position="147"/>
        <end position="162"/>
    </location>
</feature>
<dbReference type="EMBL" id="FNUJ01000005">
    <property type="protein sequence ID" value="SEF30117.1"/>
    <property type="molecule type" value="Genomic_DNA"/>
</dbReference>
<gene>
    <name evidence="2" type="ORF">SAMN05421837_10515</name>
</gene>